<organism evidence="2 3">
    <name type="scientific">Allopseudospirillum japonicum</name>
    <dbReference type="NCBI Taxonomy" id="64971"/>
    <lineage>
        <taxon>Bacteria</taxon>
        <taxon>Pseudomonadati</taxon>
        <taxon>Pseudomonadota</taxon>
        <taxon>Gammaproteobacteria</taxon>
        <taxon>Oceanospirillales</taxon>
        <taxon>Oceanospirillaceae</taxon>
        <taxon>Allopseudospirillum</taxon>
    </lineage>
</organism>
<gene>
    <name evidence="2" type="ORF">SAMN05421831_104115</name>
</gene>
<feature type="compositionally biased region" description="Polar residues" evidence="1">
    <location>
        <begin position="64"/>
        <end position="91"/>
    </location>
</feature>
<reference evidence="3" key="1">
    <citation type="submission" date="2016-10" db="EMBL/GenBank/DDBJ databases">
        <authorList>
            <person name="Varghese N."/>
            <person name="Submissions S."/>
        </authorList>
    </citation>
    <scope>NUCLEOTIDE SEQUENCE [LARGE SCALE GENOMIC DNA]</scope>
    <source>
        <strain evidence="3">DSM 7165</strain>
    </source>
</reference>
<proteinExistence type="predicted"/>
<protein>
    <submittedName>
        <fullName evidence="2">Uncharacterized protein</fullName>
    </submittedName>
</protein>
<dbReference type="Proteomes" id="UP000242999">
    <property type="component" value="Unassembled WGS sequence"/>
</dbReference>
<accession>A0A1H6RKQ6</accession>
<dbReference type="RefSeq" id="WP_093308988.1">
    <property type="nucleotide sequence ID" value="NZ_FNYH01000004.1"/>
</dbReference>
<evidence type="ECO:0000313" key="3">
    <source>
        <dbReference type="Proteomes" id="UP000242999"/>
    </source>
</evidence>
<dbReference type="STRING" id="64971.SAMN05421831_104115"/>
<evidence type="ECO:0000313" key="2">
    <source>
        <dbReference type="EMBL" id="SEI56388.1"/>
    </source>
</evidence>
<dbReference type="EMBL" id="FNYH01000004">
    <property type="protein sequence ID" value="SEI56388.1"/>
    <property type="molecule type" value="Genomic_DNA"/>
</dbReference>
<sequence>MGQQVQRLHYLQAFGICQWVPRVRLPYAAPSPVCAWPQPQSPHARAQDYRQTLLKRAHTQTLASASVQQTSTAKVAPTNNPLPTSKAQDTDQAQAPASVAASPSIKLVTEQAPAQPTQAQTEIHLDLTLDVLTNGWWILRTTPSAAQRRLQQKLLAQILFAWHPQVDYLTSQRFVWPFPHLPVTEIMRQPEQARLSLYAYLTGHQFKAIPRHHLLVCGDELTTWIHSSLDYHLWPNLDTLLKDPQQKARFWHQQQALRAQFAASPLLL</sequence>
<feature type="region of interest" description="Disordered" evidence="1">
    <location>
        <begin position="64"/>
        <end position="99"/>
    </location>
</feature>
<dbReference type="OrthoDB" id="6362681at2"/>
<keyword evidence="3" id="KW-1185">Reference proteome</keyword>
<evidence type="ECO:0000256" key="1">
    <source>
        <dbReference type="SAM" id="MobiDB-lite"/>
    </source>
</evidence>
<name>A0A1H6RKQ6_9GAMM</name>
<dbReference type="AlphaFoldDB" id="A0A1H6RKQ6"/>